<gene>
    <name evidence="2" type="ORF">D9619_011269</name>
</gene>
<feature type="compositionally biased region" description="Polar residues" evidence="1">
    <location>
        <begin position="182"/>
        <end position="192"/>
    </location>
</feature>
<sequence>MAGSDASLPLPPGGEDVANGNITANTIAFPPPPPPRSYMTRTEFLAIVTANDRRHKRQAMDRRVTVFHFDSTAAIAATSGIYSHPPPTSISRSISSSGTYSPLNRHNPSLNHHRPATAARTSRPLNPRGESYRIKSKPPVSGSQGLGPSHRLFLNSFIHQSTRVPYVGPVLRLPQPRPAVSSPATSATNNRRFTPPPPVETMSRGMA</sequence>
<dbReference type="AlphaFoldDB" id="A0A8H5BKW7"/>
<accession>A0A8H5BKW7</accession>
<dbReference type="EMBL" id="JAACJJ010000016">
    <property type="protein sequence ID" value="KAF5324398.1"/>
    <property type="molecule type" value="Genomic_DNA"/>
</dbReference>
<keyword evidence="3" id="KW-1185">Reference proteome</keyword>
<evidence type="ECO:0000313" key="3">
    <source>
        <dbReference type="Proteomes" id="UP000567179"/>
    </source>
</evidence>
<proteinExistence type="predicted"/>
<reference evidence="2 3" key="1">
    <citation type="journal article" date="2020" name="ISME J.">
        <title>Uncovering the hidden diversity of litter-decomposition mechanisms in mushroom-forming fungi.</title>
        <authorList>
            <person name="Floudas D."/>
            <person name="Bentzer J."/>
            <person name="Ahren D."/>
            <person name="Johansson T."/>
            <person name="Persson P."/>
            <person name="Tunlid A."/>
        </authorList>
    </citation>
    <scope>NUCLEOTIDE SEQUENCE [LARGE SCALE GENOMIC DNA]</scope>
    <source>
        <strain evidence="2 3">CBS 101986</strain>
    </source>
</reference>
<evidence type="ECO:0000313" key="2">
    <source>
        <dbReference type="EMBL" id="KAF5324398.1"/>
    </source>
</evidence>
<protein>
    <submittedName>
        <fullName evidence="2">Uncharacterized protein</fullName>
    </submittedName>
</protein>
<name>A0A8H5BKW7_9AGAR</name>
<evidence type="ECO:0000256" key="1">
    <source>
        <dbReference type="SAM" id="MobiDB-lite"/>
    </source>
</evidence>
<organism evidence="2 3">
    <name type="scientific">Psilocybe cf. subviscida</name>
    <dbReference type="NCBI Taxonomy" id="2480587"/>
    <lineage>
        <taxon>Eukaryota</taxon>
        <taxon>Fungi</taxon>
        <taxon>Dikarya</taxon>
        <taxon>Basidiomycota</taxon>
        <taxon>Agaricomycotina</taxon>
        <taxon>Agaricomycetes</taxon>
        <taxon>Agaricomycetidae</taxon>
        <taxon>Agaricales</taxon>
        <taxon>Agaricineae</taxon>
        <taxon>Strophariaceae</taxon>
        <taxon>Psilocybe</taxon>
    </lineage>
</organism>
<feature type="region of interest" description="Disordered" evidence="1">
    <location>
        <begin position="175"/>
        <end position="207"/>
    </location>
</feature>
<comment type="caution">
    <text evidence="2">The sequence shown here is derived from an EMBL/GenBank/DDBJ whole genome shotgun (WGS) entry which is preliminary data.</text>
</comment>
<feature type="region of interest" description="Disordered" evidence="1">
    <location>
        <begin position="86"/>
        <end position="147"/>
    </location>
</feature>
<feature type="compositionally biased region" description="Low complexity" evidence="1">
    <location>
        <begin position="89"/>
        <end position="102"/>
    </location>
</feature>
<dbReference type="Proteomes" id="UP000567179">
    <property type="component" value="Unassembled WGS sequence"/>
</dbReference>